<name>A0A2N7VBF5_9BURK</name>
<dbReference type="Pfam" id="PF11086">
    <property type="entry name" value="DUF2878"/>
    <property type="match status" value="1"/>
</dbReference>
<proteinExistence type="predicted"/>
<keyword evidence="3" id="KW-1185">Reference proteome</keyword>
<keyword evidence="1" id="KW-0472">Membrane</keyword>
<evidence type="ECO:0000313" key="2">
    <source>
        <dbReference type="EMBL" id="PMS14492.1"/>
    </source>
</evidence>
<gene>
    <name evidence="2" type="ORF">C0Z18_31530</name>
</gene>
<feature type="transmembrane region" description="Helical" evidence="1">
    <location>
        <begin position="76"/>
        <end position="98"/>
    </location>
</feature>
<accession>A0A2N7VBF5</accession>
<reference evidence="2 3" key="1">
    <citation type="submission" date="2018-01" db="EMBL/GenBank/DDBJ databases">
        <title>Whole genome analyses suggest that Burkholderia sensu lato contains two further novel genera in the rhizoxinica-symbiotica group Mycetohabitans gen. nov., and Trinickia gen. nov.: implications for the evolution of diazotrophy and nodulation in the Burkholderiaceae.</title>
        <authorList>
            <person name="Estrada-de los Santos P."/>
            <person name="Palmer M."/>
            <person name="Chavez-Ramirez B."/>
            <person name="Beukes C."/>
            <person name="Steenkamp E.T."/>
            <person name="Hirsch A.M."/>
            <person name="Manyaka P."/>
            <person name="Maluk M."/>
            <person name="Lafos M."/>
            <person name="Crook M."/>
            <person name="Gross E."/>
            <person name="Simon M.F."/>
            <person name="Bueno dos Reis Junior F."/>
            <person name="Poole P.S."/>
            <person name="Venter S.N."/>
            <person name="James E.K."/>
        </authorList>
    </citation>
    <scope>NUCLEOTIDE SEQUENCE [LARGE SCALE GENOMIC DNA]</scope>
    <source>
        <strain evidence="2 3">GIMN1.004</strain>
    </source>
</reference>
<dbReference type="InterPro" id="IPR021306">
    <property type="entry name" value="DUF2878"/>
</dbReference>
<dbReference type="EMBL" id="PNYA01000045">
    <property type="protein sequence ID" value="PMS14492.1"/>
    <property type="molecule type" value="Genomic_DNA"/>
</dbReference>
<evidence type="ECO:0000313" key="3">
    <source>
        <dbReference type="Proteomes" id="UP000235616"/>
    </source>
</evidence>
<comment type="caution">
    <text evidence="2">The sequence shown here is derived from an EMBL/GenBank/DDBJ whole genome shotgun (WGS) entry which is preliminary data.</text>
</comment>
<keyword evidence="1" id="KW-0812">Transmembrane</keyword>
<keyword evidence="1" id="KW-1133">Transmembrane helix</keyword>
<organism evidence="2 3">
    <name type="scientific">Trinickia dabaoshanensis</name>
    <dbReference type="NCBI Taxonomy" id="564714"/>
    <lineage>
        <taxon>Bacteria</taxon>
        <taxon>Pseudomonadati</taxon>
        <taxon>Pseudomonadota</taxon>
        <taxon>Betaproteobacteria</taxon>
        <taxon>Burkholderiales</taxon>
        <taxon>Burkholderiaceae</taxon>
        <taxon>Trinickia</taxon>
    </lineage>
</organism>
<sequence>MLVRDSERGRSGPRAASRAARRAELWQYGVVGQVAWLCAVLGGAHGRALPGLLTAAGIVCWHLWRAPQPTREARVVAIVAIGGWLWDSALAAAGWLVYPGVAAAPAVAPAWIAALWAIFAVQLNVLFVWLRGRWVLAMLIGACAGPLSFRAGASLGAVRFAHPWQALAMLAAGWSLLLPLAVAIARRWDGVRPRA</sequence>
<feature type="transmembrane region" description="Helical" evidence="1">
    <location>
        <begin position="164"/>
        <end position="185"/>
    </location>
</feature>
<dbReference type="Proteomes" id="UP000235616">
    <property type="component" value="Unassembled WGS sequence"/>
</dbReference>
<dbReference type="AlphaFoldDB" id="A0A2N7VBF5"/>
<evidence type="ECO:0000256" key="1">
    <source>
        <dbReference type="SAM" id="Phobius"/>
    </source>
</evidence>
<feature type="transmembrane region" description="Helical" evidence="1">
    <location>
        <begin position="136"/>
        <end position="158"/>
    </location>
</feature>
<protein>
    <submittedName>
        <fullName evidence="2">DUF2878 domain-containing protein</fullName>
    </submittedName>
</protein>
<feature type="transmembrane region" description="Helical" evidence="1">
    <location>
        <begin position="110"/>
        <end position="129"/>
    </location>
</feature>